<sequence length="154" mass="17006">MRRFFVGLFTMVLLLIPTSAFASVSTPVVSHSSATVQTATLTKAQHASVQVQPIRGGRSYTSRSYSSRSYSSRSYSSPSYNSRTGTGTRTFGTPFGGLGSHLFSFGAGFFLGHLFNPFGFGYAYGAGLSLFHILFDIVIIWVIWAIVRRMFFRR</sequence>
<gene>
    <name evidence="1" type="ORF">K1I37_02665</name>
</gene>
<dbReference type="KEGG" id="aaco:K1I37_02665"/>
<dbReference type="EMBL" id="CP080467">
    <property type="protein sequence ID" value="UNO49472.1"/>
    <property type="molecule type" value="Genomic_DNA"/>
</dbReference>
<dbReference type="AlphaFoldDB" id="T0BP54"/>
<keyword evidence="2" id="KW-1185">Reference proteome</keyword>
<organism evidence="1 2">
    <name type="scientific">Alicyclobacillus acidoterrestris (strain ATCC 49025 / DSM 3922 / CIP 106132 / NCIMB 13137 / GD3B)</name>
    <dbReference type="NCBI Taxonomy" id="1356854"/>
    <lineage>
        <taxon>Bacteria</taxon>
        <taxon>Bacillati</taxon>
        <taxon>Bacillota</taxon>
        <taxon>Bacilli</taxon>
        <taxon>Bacillales</taxon>
        <taxon>Alicyclobacillaceae</taxon>
        <taxon>Alicyclobacillus</taxon>
    </lineage>
</organism>
<name>T0BP54_ALIAG</name>
<evidence type="ECO:0000313" key="1">
    <source>
        <dbReference type="EMBL" id="UNO49472.1"/>
    </source>
</evidence>
<reference evidence="2" key="1">
    <citation type="journal article" date="2022" name="G3 (Bethesda)">
        <title>Unveiling the complete genome sequence of Alicyclobacillus acidoterrestris DSM 3922T, a taint-producing strain.</title>
        <authorList>
            <person name="Leonardo I.C."/>
            <person name="Barreto Crespo M.T."/>
            <person name="Gaspar F.B."/>
        </authorList>
    </citation>
    <scope>NUCLEOTIDE SEQUENCE [LARGE SCALE GENOMIC DNA]</scope>
    <source>
        <strain evidence="2">DSM 3922</strain>
    </source>
</reference>
<dbReference type="RefSeq" id="WP_021298122.1">
    <property type="nucleotide sequence ID" value="NZ_AURB01000175.1"/>
</dbReference>
<protein>
    <submittedName>
        <fullName evidence="1">Uncharacterized protein</fullName>
    </submittedName>
</protein>
<dbReference type="Proteomes" id="UP000829401">
    <property type="component" value="Chromosome"/>
</dbReference>
<evidence type="ECO:0000313" key="2">
    <source>
        <dbReference type="Proteomes" id="UP000829401"/>
    </source>
</evidence>
<accession>A0A9E6ZH77</accession>
<accession>T0BP54</accession>
<proteinExistence type="predicted"/>